<feature type="non-terminal residue" evidence="1">
    <location>
        <position position="167"/>
    </location>
</feature>
<dbReference type="AlphaFoldDB" id="A0A0F9E2V4"/>
<protein>
    <submittedName>
        <fullName evidence="1">Uncharacterized protein</fullName>
    </submittedName>
</protein>
<organism evidence="1">
    <name type="scientific">marine sediment metagenome</name>
    <dbReference type="NCBI Taxonomy" id="412755"/>
    <lineage>
        <taxon>unclassified sequences</taxon>
        <taxon>metagenomes</taxon>
        <taxon>ecological metagenomes</taxon>
    </lineage>
</organism>
<reference evidence="1" key="1">
    <citation type="journal article" date="2015" name="Nature">
        <title>Complex archaea that bridge the gap between prokaryotes and eukaryotes.</title>
        <authorList>
            <person name="Spang A."/>
            <person name="Saw J.H."/>
            <person name="Jorgensen S.L."/>
            <person name="Zaremba-Niedzwiedzka K."/>
            <person name="Martijn J."/>
            <person name="Lind A.E."/>
            <person name="van Eijk R."/>
            <person name="Schleper C."/>
            <person name="Guy L."/>
            <person name="Ettema T.J."/>
        </authorList>
    </citation>
    <scope>NUCLEOTIDE SEQUENCE</scope>
</reference>
<sequence>MARRNRIIYPSNSVWANGNVLYRVMTFGSTTTFNTEDIFELGQLKIIDVVDDSPTVAVTIETNEFGSLSNLYHLANLEFDEVVNTSASGTNGHLTVLSGIGDSAVNIAYYHGVALTDFGLSGCETGSAVEIWAPIQSECSLGTDNDEIDQTMYLPRVFVNSIEWTYS</sequence>
<proteinExistence type="predicted"/>
<gene>
    <name evidence="1" type="ORF">LCGC14_2125800</name>
</gene>
<name>A0A0F9E2V4_9ZZZZ</name>
<dbReference type="EMBL" id="LAZR01026557">
    <property type="protein sequence ID" value="KKL68358.1"/>
    <property type="molecule type" value="Genomic_DNA"/>
</dbReference>
<evidence type="ECO:0000313" key="1">
    <source>
        <dbReference type="EMBL" id="KKL68358.1"/>
    </source>
</evidence>
<comment type="caution">
    <text evidence="1">The sequence shown here is derived from an EMBL/GenBank/DDBJ whole genome shotgun (WGS) entry which is preliminary data.</text>
</comment>
<accession>A0A0F9E2V4</accession>